<dbReference type="Proteomes" id="UP000514720">
    <property type="component" value="Chromosome"/>
</dbReference>
<feature type="transmembrane region" description="Helical" evidence="1">
    <location>
        <begin position="165"/>
        <end position="186"/>
    </location>
</feature>
<protein>
    <submittedName>
        <fullName evidence="2">Uncharacterized protein</fullName>
    </submittedName>
</protein>
<dbReference type="AlphaFoldDB" id="A0A7L7KQN2"/>
<evidence type="ECO:0000313" key="3">
    <source>
        <dbReference type="Proteomes" id="UP000514720"/>
    </source>
</evidence>
<evidence type="ECO:0000256" key="1">
    <source>
        <dbReference type="SAM" id="Phobius"/>
    </source>
</evidence>
<feature type="transmembrane region" description="Helical" evidence="1">
    <location>
        <begin position="133"/>
        <end position="153"/>
    </location>
</feature>
<dbReference type="EMBL" id="CP048914">
    <property type="protein sequence ID" value="QMS85033.1"/>
    <property type="molecule type" value="Genomic_DNA"/>
</dbReference>
<dbReference type="RefSeq" id="WP_258878659.1">
    <property type="nucleotide sequence ID" value="NZ_CP048914.1"/>
</dbReference>
<proteinExistence type="predicted"/>
<keyword evidence="1" id="KW-1133">Transmembrane helix</keyword>
<keyword evidence="3" id="KW-1185">Reference proteome</keyword>
<keyword evidence="1" id="KW-0472">Membrane</keyword>
<evidence type="ECO:0000313" key="2">
    <source>
        <dbReference type="EMBL" id="QMS85033.1"/>
    </source>
</evidence>
<feature type="transmembrane region" description="Helical" evidence="1">
    <location>
        <begin position="30"/>
        <end position="48"/>
    </location>
</feature>
<accession>A0A7L7KQN2</accession>
<sequence length="403" mass="47789">MRQYNHKYNFKQLEPYKEILELQHIRIKTLIVNILNVVFAFVVLYFFIRLQVETIQILQVMFMFGLLLLINIYFMSLNHDLYNNLKLAMYTNALGEFIIALTLIFMFQTPSIFTSLFLAYAITSIYQDYKVMFISNGALFVSGILLAINYQVIFSIPNVDAIQNLYVVVFLLLFVLLLTLSSYILIKRKSFFYNHLAKIKESEVRNMDLLMEIQTIRTSHEMDVDAYYKSLDTFTKELSKKIGIENVFGRKIQLLKDMKKEPTTSLLEKYPEYTLEQLNELSNLELSIHHKMRNIGLKASKTKDIDVNRKEIFSESQFKSFRHFNDDTYVKIISFVVFYVMLRMDKIYLSELSQEDVVDILFNSEYYYLIDEDVLRVFKENSEVFEMIIQDVLKDAWGHEKHI</sequence>
<reference evidence="2 3" key="1">
    <citation type="submission" date="2020-02" db="EMBL/GenBank/DDBJ databases">
        <authorList>
            <person name="Zheng R.K."/>
            <person name="Sun C.M."/>
        </authorList>
    </citation>
    <scope>NUCLEOTIDE SEQUENCE [LARGE SCALE GENOMIC DNA]</scope>
    <source>
        <strain evidence="3">zrk13</strain>
    </source>
</reference>
<keyword evidence="1" id="KW-0812">Transmembrane</keyword>
<name>A0A7L7KQN2_9MOLU</name>
<feature type="transmembrane region" description="Helical" evidence="1">
    <location>
        <begin position="97"/>
        <end position="121"/>
    </location>
</feature>
<gene>
    <name evidence="2" type="ORF">G4Z02_04445</name>
</gene>
<feature type="transmembrane region" description="Helical" evidence="1">
    <location>
        <begin position="60"/>
        <end position="77"/>
    </location>
</feature>
<dbReference type="KEGG" id="xcl:G4Z02_04445"/>
<organism evidence="2 3">
    <name type="scientific">Candidatus Xianfuyuplasma coldseepsis</name>
    <dbReference type="NCBI Taxonomy" id="2782163"/>
    <lineage>
        <taxon>Bacteria</taxon>
        <taxon>Bacillati</taxon>
        <taxon>Mycoplasmatota</taxon>
        <taxon>Mollicutes</taxon>
        <taxon>Candidatus Izemoplasmatales</taxon>
        <taxon>Candidatus Izemoplasmataceae</taxon>
        <taxon>Candidatus Xianfuyuplasma</taxon>
    </lineage>
</organism>